<reference evidence="2 3" key="1">
    <citation type="submission" date="2023-07" db="EMBL/GenBank/DDBJ databases">
        <title>Sequencing the genomes of 1000 actinobacteria strains.</title>
        <authorList>
            <person name="Klenk H.-P."/>
        </authorList>
    </citation>
    <scope>NUCLEOTIDE SEQUENCE [LARGE SCALE GENOMIC DNA]</scope>
    <source>
        <strain evidence="2 3">DSM 44709</strain>
    </source>
</reference>
<accession>A0AAE4AYU7</accession>
<protein>
    <submittedName>
        <fullName evidence="2">Uncharacterized protein</fullName>
    </submittedName>
</protein>
<keyword evidence="3" id="KW-1185">Reference proteome</keyword>
<proteinExistence type="predicted"/>
<dbReference type="Proteomes" id="UP001240236">
    <property type="component" value="Unassembled WGS sequence"/>
</dbReference>
<name>A0AAE4AYU7_9ACTN</name>
<feature type="region of interest" description="Disordered" evidence="1">
    <location>
        <begin position="19"/>
        <end position="43"/>
    </location>
</feature>
<comment type="caution">
    <text evidence="2">The sequence shown here is derived from an EMBL/GenBank/DDBJ whole genome shotgun (WGS) entry which is preliminary data.</text>
</comment>
<gene>
    <name evidence="2" type="ORF">J2S42_004426</name>
</gene>
<organism evidence="2 3">
    <name type="scientific">Catenuloplanes indicus</name>
    <dbReference type="NCBI Taxonomy" id="137267"/>
    <lineage>
        <taxon>Bacteria</taxon>
        <taxon>Bacillati</taxon>
        <taxon>Actinomycetota</taxon>
        <taxon>Actinomycetes</taxon>
        <taxon>Micromonosporales</taxon>
        <taxon>Micromonosporaceae</taxon>
        <taxon>Catenuloplanes</taxon>
    </lineage>
</organism>
<evidence type="ECO:0000256" key="1">
    <source>
        <dbReference type="SAM" id="MobiDB-lite"/>
    </source>
</evidence>
<evidence type="ECO:0000313" key="2">
    <source>
        <dbReference type="EMBL" id="MDQ0367757.1"/>
    </source>
</evidence>
<sequence length="342" mass="36715">MVRDSSTVSWRHTCQTWCPRGHRPAPNSGHSPRACSGEPEATQSRWAQRKRDWLLLGTSRLATPAPASLRLPLNSIRRAPIGCGGFSSSPLQYGSPRSSAARPGNWPGLVSGRRWLASGCPLKWKLCRVGWKHTAAPHCEFGALTRKEDHLASRGDRVSGASIWPVPADATPAAVVPAPTGPGHGAAAELTGPSATGRNLVSPPGSLLQPFGCDSKRSVPAPTLGLLTKRLAPHPSQVGSRIAVRRQPVRIRSATEQRHPQRPRASAGSSVNATSRPIQATMPAREAVQFGVTPPFPARAITLVGPARSFHVKPCFSRSNDLWRPGAPQPTPTHECHHFDRQ</sequence>
<dbReference type="AlphaFoldDB" id="A0AAE4AYU7"/>
<feature type="region of interest" description="Disordered" evidence="1">
    <location>
        <begin position="237"/>
        <end position="275"/>
    </location>
</feature>
<dbReference type="EMBL" id="JAUSUZ010000001">
    <property type="protein sequence ID" value="MDQ0367757.1"/>
    <property type="molecule type" value="Genomic_DNA"/>
</dbReference>
<evidence type="ECO:0000313" key="3">
    <source>
        <dbReference type="Proteomes" id="UP001240236"/>
    </source>
</evidence>
<feature type="region of interest" description="Disordered" evidence="1">
    <location>
        <begin position="323"/>
        <end position="342"/>
    </location>
</feature>